<dbReference type="InterPro" id="IPR001078">
    <property type="entry name" value="2-oxoacid_DH_actylTfrase"/>
</dbReference>
<comment type="similarity">
    <text evidence="4">Belongs to the 2-oxoacid dehydrogenase family.</text>
</comment>
<sequence>MKIEIKVPAMGESISEATIGEIFKAPGSLLQMDDEILELETDKVNQSLFAKEAGRLELTVKKEDKVTVGQVIGFIDTEAKGNDAKTQETSKESKASKAVEKKEEVAKGSKKAISEAAPKEASSGKEVRISKEDFLKEEEDLQKKSSEEKPIERAAPLQDSQEGPLEARKNVQEEPFETRKKMSKIRRVIAERLVQAKQEIAMLTTFNEVDLFELMAIRERYKDVFLKKYGVKLGLMSFFVKAAIKALKAIPEVNAYIERDEIVYRNYYNIGVAVSLDNGLIVPVIKGADKLSFAEIEKKIVNLAEKAREGKLSVDDLQGGGFTITNGGIFGSLLSTPIVNPPQSAILGMHTIKKRPVALNDEIVIRPMMYLALSYDHRIIDGKEAVTFLVMIKEALEDPSRLLLDL</sequence>
<organism evidence="13 14">
    <name type="scientific">Candidatus Criblamydia sequanensis CRIB-18</name>
    <dbReference type="NCBI Taxonomy" id="1437425"/>
    <lineage>
        <taxon>Bacteria</taxon>
        <taxon>Pseudomonadati</taxon>
        <taxon>Chlamydiota</taxon>
        <taxon>Chlamydiia</taxon>
        <taxon>Parachlamydiales</taxon>
        <taxon>Candidatus Criblamydiaceae</taxon>
        <taxon>Candidatus Criblamydia</taxon>
    </lineage>
</organism>
<dbReference type="InterPro" id="IPR006255">
    <property type="entry name" value="SucB"/>
</dbReference>
<dbReference type="SUPFAM" id="SSF51230">
    <property type="entry name" value="Single hybrid motif"/>
    <property type="match status" value="1"/>
</dbReference>
<dbReference type="InterPro" id="IPR000089">
    <property type="entry name" value="Biotin_lipoyl"/>
</dbReference>
<evidence type="ECO:0000256" key="5">
    <source>
        <dbReference type="ARBA" id="ARBA00022532"/>
    </source>
</evidence>
<proteinExistence type="inferred from homology"/>
<dbReference type="NCBIfam" id="NF004309">
    <property type="entry name" value="PRK05704.1"/>
    <property type="match status" value="1"/>
</dbReference>
<evidence type="ECO:0000256" key="11">
    <source>
        <dbReference type="SAM" id="MobiDB-lite"/>
    </source>
</evidence>
<reference evidence="13" key="1">
    <citation type="submission" date="2013-12" db="EMBL/GenBank/DDBJ databases">
        <authorList>
            <person name="Linke B."/>
        </authorList>
    </citation>
    <scope>NUCLEOTIDE SEQUENCE [LARGE SCALE GENOMIC DNA]</scope>
    <source>
        <strain evidence="13">CRIB-18</strain>
    </source>
</reference>
<dbReference type="GO" id="GO:0005829">
    <property type="term" value="C:cytosol"/>
    <property type="evidence" value="ECO:0007669"/>
    <property type="project" value="TreeGrafter"/>
</dbReference>
<evidence type="ECO:0000256" key="7">
    <source>
        <dbReference type="ARBA" id="ARBA00022823"/>
    </source>
</evidence>
<dbReference type="EMBL" id="CCEJ010000005">
    <property type="protein sequence ID" value="CDR34072.1"/>
    <property type="molecule type" value="Genomic_DNA"/>
</dbReference>
<dbReference type="GO" id="GO:0033512">
    <property type="term" value="P:L-lysine catabolic process to acetyl-CoA via saccharopine"/>
    <property type="evidence" value="ECO:0007669"/>
    <property type="project" value="UniProtKB-UniPathway"/>
</dbReference>
<dbReference type="Pfam" id="PF00198">
    <property type="entry name" value="2-oxoacid_dh"/>
    <property type="match status" value="1"/>
</dbReference>
<evidence type="ECO:0000256" key="8">
    <source>
        <dbReference type="ARBA" id="ARBA00023315"/>
    </source>
</evidence>
<keyword evidence="5" id="KW-0816">Tricarboxylic acid cycle</keyword>
<comment type="pathway">
    <text evidence="3">Amino-acid degradation; L-lysine degradation via saccharopine pathway; glutaryl-CoA from L-lysine: step 6/6.</text>
</comment>
<evidence type="ECO:0000256" key="10">
    <source>
        <dbReference type="NCBIfam" id="TIGR01347"/>
    </source>
</evidence>
<dbReference type="PANTHER" id="PTHR43416:SF5">
    <property type="entry name" value="DIHYDROLIPOYLLYSINE-RESIDUE SUCCINYLTRANSFERASE COMPONENT OF 2-OXOGLUTARATE DEHYDROGENASE COMPLEX, MITOCHONDRIAL"/>
    <property type="match status" value="1"/>
</dbReference>
<dbReference type="InterPro" id="IPR050537">
    <property type="entry name" value="2-oxoacid_dehydrogenase"/>
</dbReference>
<protein>
    <recommendedName>
        <fullName evidence="10">Dihydrolipoyllysine-residue succinyltransferase</fullName>
        <ecNumber evidence="10">2.3.1.61</ecNumber>
    </recommendedName>
</protein>
<evidence type="ECO:0000256" key="1">
    <source>
        <dbReference type="ARBA" id="ARBA00001938"/>
    </source>
</evidence>
<dbReference type="Gene3D" id="2.40.50.100">
    <property type="match status" value="1"/>
</dbReference>
<feature type="compositionally biased region" description="Basic and acidic residues" evidence="11">
    <location>
        <begin position="141"/>
        <end position="152"/>
    </location>
</feature>
<evidence type="ECO:0000256" key="2">
    <source>
        <dbReference type="ARBA" id="ARBA00004052"/>
    </source>
</evidence>
<gene>
    <name evidence="13" type="primary">sucB</name>
    <name evidence="13" type="ORF">CSEC_1252</name>
</gene>
<evidence type="ECO:0000256" key="4">
    <source>
        <dbReference type="ARBA" id="ARBA00007317"/>
    </source>
</evidence>
<keyword evidence="8 13" id="KW-0012">Acyltransferase</keyword>
<keyword evidence="14" id="KW-1185">Reference proteome</keyword>
<dbReference type="AlphaFoldDB" id="A0A090CZ08"/>
<dbReference type="FunFam" id="3.30.559.10:FF:000007">
    <property type="entry name" value="Dihydrolipoamide acetyltransferase component of pyruvate dehydrogenase complex"/>
    <property type="match status" value="1"/>
</dbReference>
<comment type="catalytic activity">
    <reaction evidence="9">
        <text>N(6)-[(R)-dihydrolipoyl]-L-lysyl-[protein] + succinyl-CoA = N(6)-[(R)-S(8)-succinyldihydrolipoyl]-L-lysyl-[protein] + CoA</text>
        <dbReference type="Rhea" id="RHEA:15213"/>
        <dbReference type="Rhea" id="RHEA-COMP:10475"/>
        <dbReference type="Rhea" id="RHEA-COMP:20092"/>
        <dbReference type="ChEBI" id="CHEBI:57287"/>
        <dbReference type="ChEBI" id="CHEBI:57292"/>
        <dbReference type="ChEBI" id="CHEBI:83100"/>
        <dbReference type="ChEBI" id="CHEBI:83120"/>
        <dbReference type="EC" id="2.3.1.61"/>
    </reaction>
</comment>
<accession>A0A090CZ08</accession>
<dbReference type="Proteomes" id="UP000031552">
    <property type="component" value="Unassembled WGS sequence"/>
</dbReference>
<evidence type="ECO:0000256" key="6">
    <source>
        <dbReference type="ARBA" id="ARBA00022679"/>
    </source>
</evidence>
<dbReference type="EC" id="2.3.1.61" evidence="10"/>
<dbReference type="GO" id="GO:0004149">
    <property type="term" value="F:dihydrolipoyllysine-residue succinyltransferase activity"/>
    <property type="evidence" value="ECO:0007669"/>
    <property type="project" value="UniProtKB-UniRule"/>
</dbReference>
<dbReference type="SUPFAM" id="SSF52777">
    <property type="entry name" value="CoA-dependent acyltransferases"/>
    <property type="match status" value="1"/>
</dbReference>
<name>A0A090CZ08_9BACT</name>
<dbReference type="InterPro" id="IPR011053">
    <property type="entry name" value="Single_hybrid_motif"/>
</dbReference>
<dbReference type="OrthoDB" id="9805770at2"/>
<dbReference type="RefSeq" id="WP_041017618.1">
    <property type="nucleotide sequence ID" value="NZ_CCEJ010000005.1"/>
</dbReference>
<dbReference type="Pfam" id="PF00364">
    <property type="entry name" value="Biotin_lipoyl"/>
    <property type="match status" value="1"/>
</dbReference>
<comment type="function">
    <text evidence="2">E2 component of the 2-oxoglutarate dehydrogenase (OGDH) complex which catalyzes the second step in the conversion of 2-oxoglutarate to succinyl-CoA and CO(2).</text>
</comment>
<dbReference type="NCBIfam" id="TIGR01347">
    <property type="entry name" value="sucB"/>
    <property type="match status" value="1"/>
</dbReference>
<evidence type="ECO:0000313" key="14">
    <source>
        <dbReference type="Proteomes" id="UP000031552"/>
    </source>
</evidence>
<evidence type="ECO:0000313" key="13">
    <source>
        <dbReference type="EMBL" id="CDR34072.1"/>
    </source>
</evidence>
<dbReference type="UniPathway" id="UPA00868">
    <property type="reaction ID" value="UER00840"/>
</dbReference>
<dbReference type="GO" id="GO:0045252">
    <property type="term" value="C:oxoglutarate dehydrogenase complex"/>
    <property type="evidence" value="ECO:0007669"/>
    <property type="project" value="UniProtKB-UniRule"/>
</dbReference>
<feature type="region of interest" description="Disordered" evidence="11">
    <location>
        <begin position="81"/>
        <end position="174"/>
    </location>
</feature>
<keyword evidence="7" id="KW-0450">Lipoyl</keyword>
<dbReference type="PROSITE" id="PS00189">
    <property type="entry name" value="LIPOYL"/>
    <property type="match status" value="1"/>
</dbReference>
<evidence type="ECO:0000256" key="3">
    <source>
        <dbReference type="ARBA" id="ARBA00005145"/>
    </source>
</evidence>
<dbReference type="GO" id="GO:0006099">
    <property type="term" value="P:tricarboxylic acid cycle"/>
    <property type="evidence" value="ECO:0007669"/>
    <property type="project" value="UniProtKB-UniRule"/>
</dbReference>
<feature type="compositionally biased region" description="Basic and acidic residues" evidence="11">
    <location>
        <begin position="165"/>
        <end position="174"/>
    </location>
</feature>
<dbReference type="STRING" id="1437425.CSEC_1252"/>
<dbReference type="PANTHER" id="PTHR43416">
    <property type="entry name" value="DIHYDROLIPOYLLYSINE-RESIDUE SUCCINYLTRANSFERASE COMPONENT OF 2-OXOGLUTARATE DEHYDROGENASE COMPLEX, MITOCHONDRIAL-RELATED"/>
    <property type="match status" value="1"/>
</dbReference>
<dbReference type="InterPro" id="IPR003016">
    <property type="entry name" value="2-oxoA_DH_lipoyl-BS"/>
</dbReference>
<feature type="compositionally biased region" description="Basic and acidic residues" evidence="11">
    <location>
        <begin position="122"/>
        <end position="134"/>
    </location>
</feature>
<keyword evidence="6 13" id="KW-0808">Transferase</keyword>
<dbReference type="Gene3D" id="3.30.559.10">
    <property type="entry name" value="Chloramphenicol acetyltransferase-like domain"/>
    <property type="match status" value="1"/>
</dbReference>
<dbReference type="PROSITE" id="PS50968">
    <property type="entry name" value="BIOTINYL_LIPOYL"/>
    <property type="match status" value="1"/>
</dbReference>
<reference evidence="13" key="2">
    <citation type="submission" date="2014-09" db="EMBL/GenBank/DDBJ databases">
        <title>Criblamydia sequanensis harbors a mega-plasmid encoding arsenite resistance.</title>
        <authorList>
            <person name="Bertelli C."/>
            <person name="Goesmann A."/>
            <person name="Greub G."/>
        </authorList>
    </citation>
    <scope>NUCLEOTIDE SEQUENCE [LARGE SCALE GENOMIC DNA]</scope>
    <source>
        <strain evidence="13">CRIB-18</strain>
    </source>
</reference>
<dbReference type="eggNOG" id="COG0508">
    <property type="taxonomic scope" value="Bacteria"/>
</dbReference>
<dbReference type="CDD" id="cd06849">
    <property type="entry name" value="lipoyl_domain"/>
    <property type="match status" value="1"/>
</dbReference>
<comment type="cofactor">
    <cofactor evidence="1">
        <name>(R)-lipoate</name>
        <dbReference type="ChEBI" id="CHEBI:83088"/>
    </cofactor>
</comment>
<comment type="caution">
    <text evidence="13">The sequence shown here is derived from an EMBL/GenBank/DDBJ whole genome shotgun (WGS) entry which is preliminary data.</text>
</comment>
<evidence type="ECO:0000256" key="9">
    <source>
        <dbReference type="ARBA" id="ARBA00052761"/>
    </source>
</evidence>
<dbReference type="InterPro" id="IPR023213">
    <property type="entry name" value="CAT-like_dom_sf"/>
</dbReference>
<feature type="domain" description="Lipoyl-binding" evidence="12">
    <location>
        <begin position="2"/>
        <end position="76"/>
    </location>
</feature>
<evidence type="ECO:0000259" key="12">
    <source>
        <dbReference type="PROSITE" id="PS50968"/>
    </source>
</evidence>
<feature type="compositionally biased region" description="Basic and acidic residues" evidence="11">
    <location>
        <begin position="81"/>
        <end position="107"/>
    </location>
</feature>